<protein>
    <submittedName>
        <fullName evidence="7">Sugar ABC transporter permease</fullName>
    </submittedName>
</protein>
<dbReference type="EMBL" id="CP012672">
    <property type="protein sequence ID" value="AUX32944.1"/>
    <property type="molecule type" value="Genomic_DNA"/>
</dbReference>
<sequence>MPVTTTRDLGARDDAPAPLAPSTRRKVLGVFWLLVAVSLGTALLNGRFLLADNLENLIRRTALFGILSIGAGFVIITGGIDLSIGSVVALAGCMLPWLLAVERWSPALAVPLLLGISLCIGLAHGLLITKLRLQPFVVTLCGLLLYRGTARGISGDQTQGFGVGFESLRYLSVGSPFAIPVPFLSWISEGRFSPYAVNPFTGARTRLDPITWIDIPMPFLLFLGIAVAASIFLNRTIYGRYLMALGRNEQAARYSGVDTDRMTILAYVLCSVLACFGGMLFALEVNSAQPVDFGNFYELYAIAAAVLGGFSLRGGEGAVMGVILGTALMQVLRNSINMLGVPTQIEFAVIGAVILIGVIADELAKRYAAARRKVVGS</sequence>
<dbReference type="GO" id="GO:0022857">
    <property type="term" value="F:transmembrane transporter activity"/>
    <property type="evidence" value="ECO:0007669"/>
    <property type="project" value="InterPro"/>
</dbReference>
<dbReference type="InterPro" id="IPR001851">
    <property type="entry name" value="ABC_transp_permease"/>
</dbReference>
<dbReference type="Proteomes" id="UP000295497">
    <property type="component" value="Chromosome"/>
</dbReference>
<dbReference type="CDD" id="cd06579">
    <property type="entry name" value="TM_PBP1_transp_AraH_like"/>
    <property type="match status" value="1"/>
</dbReference>
<feature type="transmembrane region" description="Helical" evidence="6">
    <location>
        <begin position="215"/>
        <end position="233"/>
    </location>
</feature>
<dbReference type="RefSeq" id="WP_129576447.1">
    <property type="nucleotide sequence ID" value="NZ_CP012672.1"/>
</dbReference>
<dbReference type="PANTHER" id="PTHR32196:SF15">
    <property type="entry name" value="SUGAR ABC TRANSPORTER PERMEASE PROTEIN"/>
    <property type="match status" value="1"/>
</dbReference>
<comment type="subcellular location">
    <subcellularLocation>
        <location evidence="1">Cell membrane</location>
        <topology evidence="1">Multi-pass membrane protein</topology>
    </subcellularLocation>
</comment>
<keyword evidence="4 6" id="KW-1133">Transmembrane helix</keyword>
<evidence type="ECO:0000256" key="6">
    <source>
        <dbReference type="SAM" id="Phobius"/>
    </source>
</evidence>
<keyword evidence="5 6" id="KW-0472">Membrane</keyword>
<feature type="transmembrane region" description="Helical" evidence="6">
    <location>
        <begin position="108"/>
        <end position="127"/>
    </location>
</feature>
<dbReference type="Pfam" id="PF02653">
    <property type="entry name" value="BPD_transp_2"/>
    <property type="match status" value="1"/>
</dbReference>
<keyword evidence="2" id="KW-1003">Cell membrane</keyword>
<evidence type="ECO:0000256" key="5">
    <source>
        <dbReference type="ARBA" id="ARBA00023136"/>
    </source>
</evidence>
<evidence type="ECO:0000313" key="8">
    <source>
        <dbReference type="Proteomes" id="UP000295497"/>
    </source>
</evidence>
<evidence type="ECO:0000313" key="7">
    <source>
        <dbReference type="EMBL" id="AUX32944.1"/>
    </source>
</evidence>
<proteinExistence type="predicted"/>
<gene>
    <name evidence="7" type="ORF">SOCE836_050960</name>
</gene>
<keyword evidence="3 6" id="KW-0812">Transmembrane</keyword>
<organism evidence="7 8">
    <name type="scientific">Sorangium cellulosum</name>
    <name type="common">Polyangium cellulosum</name>
    <dbReference type="NCBI Taxonomy" id="56"/>
    <lineage>
        <taxon>Bacteria</taxon>
        <taxon>Pseudomonadati</taxon>
        <taxon>Myxococcota</taxon>
        <taxon>Polyangia</taxon>
        <taxon>Polyangiales</taxon>
        <taxon>Polyangiaceae</taxon>
        <taxon>Sorangium</taxon>
    </lineage>
</organism>
<feature type="transmembrane region" description="Helical" evidence="6">
    <location>
        <begin position="345"/>
        <end position="364"/>
    </location>
</feature>
<dbReference type="AlphaFoldDB" id="A0A4P2QRS6"/>
<feature type="transmembrane region" description="Helical" evidence="6">
    <location>
        <begin position="57"/>
        <end position="76"/>
    </location>
</feature>
<name>A0A4P2QRS6_SORCE</name>
<feature type="transmembrane region" description="Helical" evidence="6">
    <location>
        <begin position="82"/>
        <end position="101"/>
    </location>
</feature>
<accession>A0A4P2QRS6</accession>
<dbReference type="PANTHER" id="PTHR32196">
    <property type="entry name" value="ABC TRANSPORTER PERMEASE PROTEIN YPHD-RELATED-RELATED"/>
    <property type="match status" value="1"/>
</dbReference>
<evidence type="ECO:0000256" key="1">
    <source>
        <dbReference type="ARBA" id="ARBA00004651"/>
    </source>
</evidence>
<evidence type="ECO:0000256" key="2">
    <source>
        <dbReference type="ARBA" id="ARBA00022475"/>
    </source>
</evidence>
<dbReference type="GO" id="GO:0005886">
    <property type="term" value="C:plasma membrane"/>
    <property type="evidence" value="ECO:0007669"/>
    <property type="project" value="UniProtKB-SubCell"/>
</dbReference>
<feature type="transmembrane region" description="Helical" evidence="6">
    <location>
        <begin position="264"/>
        <end position="283"/>
    </location>
</feature>
<feature type="transmembrane region" description="Helical" evidence="6">
    <location>
        <begin position="29"/>
        <end position="50"/>
    </location>
</feature>
<reference evidence="7 8" key="1">
    <citation type="submission" date="2015-09" db="EMBL/GenBank/DDBJ databases">
        <title>Sorangium comparison.</title>
        <authorList>
            <person name="Zaburannyi N."/>
            <person name="Bunk B."/>
            <person name="Overmann J."/>
            <person name="Mueller R."/>
        </authorList>
    </citation>
    <scope>NUCLEOTIDE SEQUENCE [LARGE SCALE GENOMIC DNA]</scope>
    <source>
        <strain evidence="7 8">So ce836</strain>
    </source>
</reference>
<evidence type="ECO:0000256" key="3">
    <source>
        <dbReference type="ARBA" id="ARBA00022692"/>
    </source>
</evidence>
<evidence type="ECO:0000256" key="4">
    <source>
        <dbReference type="ARBA" id="ARBA00022989"/>
    </source>
</evidence>